<keyword evidence="11" id="KW-1185">Reference proteome</keyword>
<evidence type="ECO:0000256" key="7">
    <source>
        <dbReference type="ARBA" id="ARBA00023160"/>
    </source>
</evidence>
<dbReference type="SUPFAM" id="SSF54637">
    <property type="entry name" value="Thioesterase/thiol ester dehydrase-isomerase"/>
    <property type="match status" value="2"/>
</dbReference>
<gene>
    <name evidence="10" type="ORF">AAK873_03805</name>
</gene>
<dbReference type="InterPro" id="IPR045023">
    <property type="entry name" value="FATA/B"/>
</dbReference>
<dbReference type="Proteomes" id="UP001565200">
    <property type="component" value="Unassembled WGS sequence"/>
</dbReference>
<evidence type="ECO:0000259" key="8">
    <source>
        <dbReference type="Pfam" id="PF01643"/>
    </source>
</evidence>
<dbReference type="InterPro" id="IPR002864">
    <property type="entry name" value="Acyl-ACP_thioesterase_NHD"/>
</dbReference>
<accession>A0ABV4CWY4</accession>
<dbReference type="InterPro" id="IPR029069">
    <property type="entry name" value="HotDog_dom_sf"/>
</dbReference>
<dbReference type="PANTHER" id="PTHR31727:SF6">
    <property type="entry name" value="OLEOYL-ACYL CARRIER PROTEIN THIOESTERASE 1, CHLOROPLASTIC"/>
    <property type="match status" value="1"/>
</dbReference>
<reference evidence="10 11" key="1">
    <citation type="submission" date="2024-03" db="EMBL/GenBank/DDBJ databases">
        <title>Mouse gut bacterial collection (mGBC) of GemPharmatech.</title>
        <authorList>
            <person name="He Y."/>
            <person name="Dong L."/>
            <person name="Wu D."/>
            <person name="Gao X."/>
            <person name="Lin Z."/>
        </authorList>
    </citation>
    <scope>NUCLEOTIDE SEQUENCE [LARGE SCALE GENOMIC DNA]</scope>
    <source>
        <strain evidence="10 11">54-13</strain>
    </source>
</reference>
<evidence type="ECO:0000259" key="9">
    <source>
        <dbReference type="Pfam" id="PF20791"/>
    </source>
</evidence>
<comment type="caution">
    <text evidence="10">The sequence shown here is derived from an EMBL/GenBank/DDBJ whole genome shotgun (WGS) entry which is preliminary data.</text>
</comment>
<dbReference type="Pfam" id="PF20791">
    <property type="entry name" value="Acyl-ACP_TE_C"/>
    <property type="match status" value="1"/>
</dbReference>
<evidence type="ECO:0000256" key="2">
    <source>
        <dbReference type="ARBA" id="ARBA00022516"/>
    </source>
</evidence>
<dbReference type="EMBL" id="JBCLPP010000007">
    <property type="protein sequence ID" value="MEY8244745.1"/>
    <property type="molecule type" value="Genomic_DNA"/>
</dbReference>
<dbReference type="RefSeq" id="WP_121700030.1">
    <property type="nucleotide sequence ID" value="NZ_JBCLPP010000007.1"/>
</dbReference>
<keyword evidence="3" id="KW-0378">Hydrolase</keyword>
<dbReference type="Pfam" id="PF01643">
    <property type="entry name" value="Acyl-ACP_TE"/>
    <property type="match status" value="1"/>
</dbReference>
<dbReference type="Gene3D" id="3.10.129.10">
    <property type="entry name" value="Hotdog Thioesterase"/>
    <property type="match status" value="2"/>
</dbReference>
<protein>
    <submittedName>
        <fullName evidence="10">Acyl-ACP thioesterase domain-containing protein</fullName>
    </submittedName>
</protein>
<evidence type="ECO:0000256" key="5">
    <source>
        <dbReference type="ARBA" id="ARBA00022946"/>
    </source>
</evidence>
<organism evidence="10 11">
    <name type="scientific">Heminiphilus faecis</name>
    <dbReference type="NCBI Taxonomy" id="2601703"/>
    <lineage>
        <taxon>Bacteria</taxon>
        <taxon>Pseudomonadati</taxon>
        <taxon>Bacteroidota</taxon>
        <taxon>Bacteroidia</taxon>
        <taxon>Bacteroidales</taxon>
        <taxon>Muribaculaceae</taxon>
        <taxon>Heminiphilus</taxon>
    </lineage>
</organism>
<keyword evidence="4" id="KW-0276">Fatty acid metabolism</keyword>
<keyword evidence="7" id="KW-0275">Fatty acid biosynthesis</keyword>
<keyword evidence="6" id="KW-0443">Lipid metabolism</keyword>
<dbReference type="PANTHER" id="PTHR31727">
    <property type="entry name" value="OLEOYL-ACYL CARRIER PROTEIN THIOESTERASE 1, CHLOROPLASTIC"/>
    <property type="match status" value="1"/>
</dbReference>
<name>A0ABV4CWY4_9BACT</name>
<dbReference type="InterPro" id="IPR049427">
    <property type="entry name" value="Acyl-ACP_TE_C"/>
</dbReference>
<evidence type="ECO:0000313" key="10">
    <source>
        <dbReference type="EMBL" id="MEY8244745.1"/>
    </source>
</evidence>
<feature type="domain" description="Acyl-ACP thioesterase N-terminal hotdog" evidence="8">
    <location>
        <begin position="8"/>
        <end position="122"/>
    </location>
</feature>
<proteinExistence type="inferred from homology"/>
<dbReference type="CDD" id="cd00586">
    <property type="entry name" value="4HBT"/>
    <property type="match status" value="1"/>
</dbReference>
<keyword evidence="2" id="KW-0444">Lipid biosynthesis</keyword>
<evidence type="ECO:0000256" key="3">
    <source>
        <dbReference type="ARBA" id="ARBA00022801"/>
    </source>
</evidence>
<evidence type="ECO:0000313" key="11">
    <source>
        <dbReference type="Proteomes" id="UP001565200"/>
    </source>
</evidence>
<keyword evidence="5" id="KW-0809">Transit peptide</keyword>
<feature type="domain" description="Acyl-ACP thioesterase-like C-terminal" evidence="9">
    <location>
        <begin position="156"/>
        <end position="244"/>
    </location>
</feature>
<evidence type="ECO:0000256" key="1">
    <source>
        <dbReference type="ARBA" id="ARBA00006500"/>
    </source>
</evidence>
<evidence type="ECO:0000256" key="4">
    <source>
        <dbReference type="ARBA" id="ARBA00022832"/>
    </source>
</evidence>
<evidence type="ECO:0000256" key="6">
    <source>
        <dbReference type="ARBA" id="ARBA00023098"/>
    </source>
</evidence>
<comment type="similarity">
    <text evidence="1">Belongs to the acyl-ACP thioesterase family.</text>
</comment>
<sequence length="253" mass="29515">MSGPIKEYIKHYTLTAPECSPQAIMPLTLLAGRVIETATYHANDLGIGYARLLADGKAWVLSRLSIEMRRWPSVSEEYTLRTWIEGFNRHFSERNFEITGLDDEVLGHARSIWMAIDIKERQGGDLSMLDALRDTVCDRPCPMEKTRRFSPVGDTADYESRYRFRYCDCDFNRHVNTLRYIELIQNRWDMDFYDSHRVSRFDIAFMHEAKCAQEAMLLIRDDGDDNYSAEITIDGEAVSRARMAFTDYEYKQL</sequence>